<evidence type="ECO:0000256" key="2">
    <source>
        <dbReference type="ARBA" id="ARBA00012513"/>
    </source>
</evidence>
<evidence type="ECO:0000256" key="15">
    <source>
        <dbReference type="ARBA" id="ARBA00023136"/>
    </source>
</evidence>
<evidence type="ECO:0000256" key="14">
    <source>
        <dbReference type="ARBA" id="ARBA00022989"/>
    </source>
</evidence>
<dbReference type="Gene3D" id="3.30.200.20">
    <property type="entry name" value="Phosphorylase Kinase, domain 1"/>
    <property type="match status" value="1"/>
</dbReference>
<evidence type="ECO:0000256" key="19">
    <source>
        <dbReference type="ARBA" id="ARBA00048679"/>
    </source>
</evidence>
<evidence type="ECO:0000256" key="16">
    <source>
        <dbReference type="ARBA" id="ARBA00023170"/>
    </source>
</evidence>
<keyword evidence="4" id="KW-0723">Serine/threonine-protein kinase</keyword>
<keyword evidence="15" id="KW-0472">Membrane</keyword>
<dbReference type="FunFam" id="3.80.10.10:FF:000041">
    <property type="entry name" value="LRR receptor-like serine/threonine-protein kinase ERECTA"/>
    <property type="match status" value="2"/>
</dbReference>
<sequence length="632" mass="70247">MSGLLYLDVSQNSIEEEVPQDIGELKAIVLYFYSNNLSGVIPSRLGELPHLQYLDLSNNSFSNQISLSFSNLISLEYLDLSLNSLSGTLPKSLEKLSYLTSINVSFNVLDGEIPSGGVFVNSTLQSFLGNKGLCGMHILEVPDCPITKSGQQSKSKKLVLKIVIPVVTSSFMTFLTVVAIKVLDLENEQVWKRFDIECEVMRNVRHRNLVPLITTCSSEYIRAFVLQYMSNGSLENWLYREDCQLNLNQRVIVMPDAAMEIEYLHHGNETPIVHCDLKTSNILLDEDMVAHVGDFGISKILAVSKSMEHTKTLGTLGYIAPEYGSEGIVSTSGDVYSYGIMLMEVLTKRRPTDEEICNENLDLRKWITQSFSGTMLEVVDANLFPEEEQITSKVEICIASMVELALDCTKENPESRITMKDVVKRLNKIKNTFLETSKRPRVVALALPNLQLQGTISPSLANLSFLRELNLENNFFQGGIPYGLGHLPRLSFIDIQNNQLKGNIPTSLFQHRRVQKISLAFNELSGEMWKGLWYVPELKILSLRNNSLKGIIPPSVGNATKLKNFGLTGKRISGNLPNEISNMSQLAFLSLIDSQLTASISAALFNISSLVGMSVSLNSFSGPLLLDEGNIV</sequence>
<dbReference type="InterPro" id="IPR001611">
    <property type="entry name" value="Leu-rich_rpt"/>
</dbReference>
<dbReference type="SMART" id="SM00220">
    <property type="entry name" value="S_TKc"/>
    <property type="match status" value="1"/>
</dbReference>
<dbReference type="SMART" id="SM00369">
    <property type="entry name" value="LRR_TYP"/>
    <property type="match status" value="5"/>
</dbReference>
<dbReference type="Gramene" id="PHT80703">
    <property type="protein sequence ID" value="PHT80703"/>
    <property type="gene ID" value="T459_13718"/>
</dbReference>
<evidence type="ECO:0000313" key="21">
    <source>
        <dbReference type="EMBL" id="PHT80703.1"/>
    </source>
</evidence>
<keyword evidence="7" id="KW-0808">Transferase</keyword>
<dbReference type="PROSITE" id="PS00108">
    <property type="entry name" value="PROTEIN_KINASE_ST"/>
    <property type="match status" value="1"/>
</dbReference>
<keyword evidence="11" id="KW-0547">Nucleotide-binding</keyword>
<evidence type="ECO:0000256" key="17">
    <source>
        <dbReference type="ARBA" id="ARBA00023180"/>
    </source>
</evidence>
<dbReference type="Proteomes" id="UP000222542">
    <property type="component" value="Unassembled WGS sequence"/>
</dbReference>
<evidence type="ECO:0000256" key="13">
    <source>
        <dbReference type="ARBA" id="ARBA00022840"/>
    </source>
</evidence>
<evidence type="ECO:0000256" key="10">
    <source>
        <dbReference type="ARBA" id="ARBA00022737"/>
    </source>
</evidence>
<evidence type="ECO:0000256" key="8">
    <source>
        <dbReference type="ARBA" id="ARBA00022692"/>
    </source>
</evidence>
<comment type="subcellular location">
    <subcellularLocation>
        <location evidence="1">Cell membrane</location>
        <topology evidence="1">Single-pass membrane protein</topology>
    </subcellularLocation>
</comment>
<dbReference type="PROSITE" id="PS50011">
    <property type="entry name" value="PROTEIN_KINASE_DOM"/>
    <property type="match status" value="1"/>
</dbReference>
<evidence type="ECO:0000256" key="4">
    <source>
        <dbReference type="ARBA" id="ARBA00022527"/>
    </source>
</evidence>
<dbReference type="FunFam" id="1.10.510.10:FF:000358">
    <property type="entry name" value="Putative leucine-rich repeat receptor-like serine/threonine-protein kinase"/>
    <property type="match status" value="1"/>
</dbReference>
<dbReference type="PROSITE" id="PS51450">
    <property type="entry name" value="LRR"/>
    <property type="match status" value="1"/>
</dbReference>
<dbReference type="GO" id="GO:0051707">
    <property type="term" value="P:response to other organism"/>
    <property type="evidence" value="ECO:0007669"/>
    <property type="project" value="UniProtKB-ARBA"/>
</dbReference>
<evidence type="ECO:0000256" key="6">
    <source>
        <dbReference type="ARBA" id="ARBA00022614"/>
    </source>
</evidence>
<accession>A0A2G2ZFC2</accession>
<dbReference type="GO" id="GO:0006952">
    <property type="term" value="P:defense response"/>
    <property type="evidence" value="ECO:0007669"/>
    <property type="project" value="UniProtKB-ARBA"/>
</dbReference>
<keyword evidence="8" id="KW-0812">Transmembrane</keyword>
<keyword evidence="10" id="KW-0677">Repeat</keyword>
<evidence type="ECO:0000256" key="9">
    <source>
        <dbReference type="ARBA" id="ARBA00022729"/>
    </source>
</evidence>
<dbReference type="SUPFAM" id="SSF52058">
    <property type="entry name" value="L domain-like"/>
    <property type="match status" value="1"/>
</dbReference>
<dbReference type="Gene3D" id="1.10.510.10">
    <property type="entry name" value="Transferase(Phosphotransferase) domain 1"/>
    <property type="match status" value="1"/>
</dbReference>
<feature type="domain" description="Protein kinase" evidence="20">
    <location>
        <begin position="104"/>
        <end position="434"/>
    </location>
</feature>
<evidence type="ECO:0000256" key="1">
    <source>
        <dbReference type="ARBA" id="ARBA00004162"/>
    </source>
</evidence>
<evidence type="ECO:0000256" key="12">
    <source>
        <dbReference type="ARBA" id="ARBA00022777"/>
    </source>
</evidence>
<dbReference type="EMBL" id="AYRZ02000005">
    <property type="protein sequence ID" value="PHT80703.1"/>
    <property type="molecule type" value="Genomic_DNA"/>
</dbReference>
<dbReference type="FunFam" id="3.80.10.10:FF:000383">
    <property type="entry name" value="Leucine-rich repeat receptor protein kinase EMS1"/>
    <property type="match status" value="1"/>
</dbReference>
<keyword evidence="6" id="KW-0433">Leucine-rich repeat</keyword>
<name>A0A2G2ZFC2_CAPAN</name>
<dbReference type="AlphaFoldDB" id="A0A2G2ZFC2"/>
<dbReference type="OMA" id="DIECEVM"/>
<keyword evidence="16" id="KW-0675">Receptor</keyword>
<dbReference type="InterPro" id="IPR032675">
    <property type="entry name" value="LRR_dom_sf"/>
</dbReference>
<dbReference type="Pfam" id="PF00069">
    <property type="entry name" value="Pkinase"/>
    <property type="match status" value="1"/>
</dbReference>
<dbReference type="InterPro" id="IPR000719">
    <property type="entry name" value="Prot_kinase_dom"/>
</dbReference>
<evidence type="ECO:0000256" key="5">
    <source>
        <dbReference type="ARBA" id="ARBA00022553"/>
    </source>
</evidence>
<dbReference type="Pfam" id="PF00560">
    <property type="entry name" value="LRR_1"/>
    <property type="match status" value="4"/>
</dbReference>
<dbReference type="PANTHER" id="PTHR27008:SF497">
    <property type="entry name" value="OS11G0695000 PROTEIN"/>
    <property type="match status" value="1"/>
</dbReference>
<keyword evidence="17" id="KW-0325">Glycoprotein</keyword>
<dbReference type="GO" id="GO:0005886">
    <property type="term" value="C:plasma membrane"/>
    <property type="evidence" value="ECO:0007669"/>
    <property type="project" value="UniProtKB-SubCell"/>
</dbReference>
<keyword evidence="13" id="KW-0067">ATP-binding</keyword>
<keyword evidence="22" id="KW-1185">Reference proteome</keyword>
<comment type="catalytic activity">
    <reaction evidence="19">
        <text>L-seryl-[protein] + ATP = O-phospho-L-seryl-[protein] + ADP + H(+)</text>
        <dbReference type="Rhea" id="RHEA:17989"/>
        <dbReference type="Rhea" id="RHEA-COMP:9863"/>
        <dbReference type="Rhea" id="RHEA-COMP:11604"/>
        <dbReference type="ChEBI" id="CHEBI:15378"/>
        <dbReference type="ChEBI" id="CHEBI:29999"/>
        <dbReference type="ChEBI" id="CHEBI:30616"/>
        <dbReference type="ChEBI" id="CHEBI:83421"/>
        <dbReference type="ChEBI" id="CHEBI:456216"/>
        <dbReference type="EC" id="2.7.11.1"/>
    </reaction>
</comment>
<keyword evidence="5" id="KW-0597">Phosphoprotein</keyword>
<keyword evidence="12" id="KW-0418">Kinase</keyword>
<protein>
    <recommendedName>
        <fullName evidence="2">non-specific serine/threonine protein kinase</fullName>
        <ecNumber evidence="2">2.7.11.1</ecNumber>
    </recommendedName>
</protein>
<keyword evidence="9" id="KW-0732">Signal</keyword>
<proteinExistence type="predicted"/>
<organism evidence="21 22">
    <name type="scientific">Capsicum annuum</name>
    <name type="common">Capsicum pepper</name>
    <dbReference type="NCBI Taxonomy" id="4072"/>
    <lineage>
        <taxon>Eukaryota</taxon>
        <taxon>Viridiplantae</taxon>
        <taxon>Streptophyta</taxon>
        <taxon>Embryophyta</taxon>
        <taxon>Tracheophyta</taxon>
        <taxon>Spermatophyta</taxon>
        <taxon>Magnoliopsida</taxon>
        <taxon>eudicotyledons</taxon>
        <taxon>Gunneridae</taxon>
        <taxon>Pentapetalae</taxon>
        <taxon>asterids</taxon>
        <taxon>lamiids</taxon>
        <taxon>Solanales</taxon>
        <taxon>Solanaceae</taxon>
        <taxon>Solanoideae</taxon>
        <taxon>Capsiceae</taxon>
        <taxon>Capsicum</taxon>
    </lineage>
</organism>
<dbReference type="InterPro" id="IPR051809">
    <property type="entry name" value="Plant_receptor-like_S/T_kinase"/>
</dbReference>
<keyword evidence="3" id="KW-1003">Cell membrane</keyword>
<evidence type="ECO:0000256" key="18">
    <source>
        <dbReference type="ARBA" id="ARBA00047899"/>
    </source>
</evidence>
<dbReference type="InterPro" id="IPR003591">
    <property type="entry name" value="Leu-rich_rpt_typical-subtyp"/>
</dbReference>
<gene>
    <name evidence="21" type="ORF">T459_13718</name>
</gene>
<dbReference type="InterPro" id="IPR011009">
    <property type="entry name" value="Kinase-like_dom_sf"/>
</dbReference>
<dbReference type="InterPro" id="IPR008271">
    <property type="entry name" value="Ser/Thr_kinase_AS"/>
</dbReference>
<dbReference type="GO" id="GO:0005524">
    <property type="term" value="F:ATP binding"/>
    <property type="evidence" value="ECO:0007669"/>
    <property type="project" value="UniProtKB-KW"/>
</dbReference>
<dbReference type="Gene3D" id="3.80.10.10">
    <property type="entry name" value="Ribonuclease Inhibitor"/>
    <property type="match status" value="3"/>
</dbReference>
<dbReference type="SUPFAM" id="SSF56112">
    <property type="entry name" value="Protein kinase-like (PK-like)"/>
    <property type="match status" value="1"/>
</dbReference>
<dbReference type="GO" id="GO:0004674">
    <property type="term" value="F:protein serine/threonine kinase activity"/>
    <property type="evidence" value="ECO:0007669"/>
    <property type="project" value="UniProtKB-KW"/>
</dbReference>
<reference evidence="21 22" key="1">
    <citation type="journal article" date="2014" name="Nat. Genet.">
        <title>Genome sequence of the hot pepper provides insights into the evolution of pungency in Capsicum species.</title>
        <authorList>
            <person name="Kim S."/>
            <person name="Park M."/>
            <person name="Yeom S.I."/>
            <person name="Kim Y.M."/>
            <person name="Lee J.M."/>
            <person name="Lee H.A."/>
            <person name="Seo E."/>
            <person name="Choi J."/>
            <person name="Cheong K."/>
            <person name="Kim K.T."/>
            <person name="Jung K."/>
            <person name="Lee G.W."/>
            <person name="Oh S.K."/>
            <person name="Bae C."/>
            <person name="Kim S.B."/>
            <person name="Lee H.Y."/>
            <person name="Kim S.Y."/>
            <person name="Kim M.S."/>
            <person name="Kang B.C."/>
            <person name="Jo Y.D."/>
            <person name="Yang H.B."/>
            <person name="Jeong H.J."/>
            <person name="Kang W.H."/>
            <person name="Kwon J.K."/>
            <person name="Shin C."/>
            <person name="Lim J.Y."/>
            <person name="Park J.H."/>
            <person name="Huh J.H."/>
            <person name="Kim J.S."/>
            <person name="Kim B.D."/>
            <person name="Cohen O."/>
            <person name="Paran I."/>
            <person name="Suh M.C."/>
            <person name="Lee S.B."/>
            <person name="Kim Y.K."/>
            <person name="Shin Y."/>
            <person name="Noh S.J."/>
            <person name="Park J."/>
            <person name="Seo Y.S."/>
            <person name="Kwon S.Y."/>
            <person name="Kim H.A."/>
            <person name="Park J.M."/>
            <person name="Kim H.J."/>
            <person name="Choi S.B."/>
            <person name="Bosland P.W."/>
            <person name="Reeves G."/>
            <person name="Jo S.H."/>
            <person name="Lee B.W."/>
            <person name="Cho H.T."/>
            <person name="Choi H.S."/>
            <person name="Lee M.S."/>
            <person name="Yu Y."/>
            <person name="Do Choi Y."/>
            <person name="Park B.S."/>
            <person name="van Deynze A."/>
            <person name="Ashrafi H."/>
            <person name="Hill T."/>
            <person name="Kim W.T."/>
            <person name="Pai H.S."/>
            <person name="Ahn H.K."/>
            <person name="Yeam I."/>
            <person name="Giovannoni J.J."/>
            <person name="Rose J.K."/>
            <person name="Sorensen I."/>
            <person name="Lee S.J."/>
            <person name="Kim R.W."/>
            <person name="Choi I.Y."/>
            <person name="Choi B.S."/>
            <person name="Lim J.S."/>
            <person name="Lee Y.H."/>
            <person name="Choi D."/>
        </authorList>
    </citation>
    <scope>NUCLEOTIDE SEQUENCE [LARGE SCALE GENOMIC DNA]</scope>
    <source>
        <strain evidence="22">cv. CM334</strain>
    </source>
</reference>
<dbReference type="EC" id="2.7.11.1" evidence="2"/>
<comment type="caution">
    <text evidence="21">The sequence shown here is derived from an EMBL/GenBank/DDBJ whole genome shotgun (WGS) entry which is preliminary data.</text>
</comment>
<dbReference type="PANTHER" id="PTHR27008">
    <property type="entry name" value="OS04G0122200 PROTEIN"/>
    <property type="match status" value="1"/>
</dbReference>
<reference evidence="21 22" key="2">
    <citation type="journal article" date="2017" name="Genome Biol.">
        <title>New reference genome sequences of hot pepper reveal the massive evolution of plant disease-resistance genes by retroduplication.</title>
        <authorList>
            <person name="Kim S."/>
            <person name="Park J."/>
            <person name="Yeom S.I."/>
            <person name="Kim Y.M."/>
            <person name="Seo E."/>
            <person name="Kim K.T."/>
            <person name="Kim M.S."/>
            <person name="Lee J.M."/>
            <person name="Cheong K."/>
            <person name="Shin H.S."/>
            <person name="Kim S.B."/>
            <person name="Han K."/>
            <person name="Lee J."/>
            <person name="Park M."/>
            <person name="Lee H.A."/>
            <person name="Lee H.Y."/>
            <person name="Lee Y."/>
            <person name="Oh S."/>
            <person name="Lee J.H."/>
            <person name="Choi E."/>
            <person name="Choi E."/>
            <person name="Lee S.E."/>
            <person name="Jeon J."/>
            <person name="Kim H."/>
            <person name="Choi G."/>
            <person name="Song H."/>
            <person name="Lee J."/>
            <person name="Lee S.C."/>
            <person name="Kwon J.K."/>
            <person name="Lee H.Y."/>
            <person name="Koo N."/>
            <person name="Hong Y."/>
            <person name="Kim R.W."/>
            <person name="Kang W.H."/>
            <person name="Huh J.H."/>
            <person name="Kang B.C."/>
            <person name="Yang T.J."/>
            <person name="Lee Y.H."/>
            <person name="Bennetzen J.L."/>
            <person name="Choi D."/>
        </authorList>
    </citation>
    <scope>NUCLEOTIDE SEQUENCE [LARGE SCALE GENOMIC DNA]</scope>
    <source>
        <strain evidence="22">cv. CM334</strain>
    </source>
</reference>
<evidence type="ECO:0000256" key="3">
    <source>
        <dbReference type="ARBA" id="ARBA00022475"/>
    </source>
</evidence>
<evidence type="ECO:0000313" key="22">
    <source>
        <dbReference type="Proteomes" id="UP000222542"/>
    </source>
</evidence>
<evidence type="ECO:0000259" key="20">
    <source>
        <dbReference type="PROSITE" id="PS50011"/>
    </source>
</evidence>
<evidence type="ECO:0000256" key="11">
    <source>
        <dbReference type="ARBA" id="ARBA00022741"/>
    </source>
</evidence>
<evidence type="ECO:0000256" key="7">
    <source>
        <dbReference type="ARBA" id="ARBA00022679"/>
    </source>
</evidence>
<comment type="catalytic activity">
    <reaction evidence="18">
        <text>L-threonyl-[protein] + ATP = O-phospho-L-threonyl-[protein] + ADP + H(+)</text>
        <dbReference type="Rhea" id="RHEA:46608"/>
        <dbReference type="Rhea" id="RHEA-COMP:11060"/>
        <dbReference type="Rhea" id="RHEA-COMP:11605"/>
        <dbReference type="ChEBI" id="CHEBI:15378"/>
        <dbReference type="ChEBI" id="CHEBI:30013"/>
        <dbReference type="ChEBI" id="CHEBI:30616"/>
        <dbReference type="ChEBI" id="CHEBI:61977"/>
        <dbReference type="ChEBI" id="CHEBI:456216"/>
        <dbReference type="EC" id="2.7.11.1"/>
    </reaction>
</comment>
<keyword evidence="14" id="KW-1133">Transmembrane helix</keyword>